<reference evidence="1 2" key="1">
    <citation type="journal article" date="2016" name="Nat. Commun.">
        <title>Thousands of microbial genomes shed light on interconnected biogeochemical processes in an aquifer system.</title>
        <authorList>
            <person name="Anantharaman K."/>
            <person name="Brown C.T."/>
            <person name="Hug L.A."/>
            <person name="Sharon I."/>
            <person name="Castelle C.J."/>
            <person name="Probst A.J."/>
            <person name="Thomas B.C."/>
            <person name="Singh A."/>
            <person name="Wilkins M.J."/>
            <person name="Karaoz U."/>
            <person name="Brodie E.L."/>
            <person name="Williams K.H."/>
            <person name="Hubbard S.S."/>
            <person name="Banfield J.F."/>
        </authorList>
    </citation>
    <scope>NUCLEOTIDE SEQUENCE [LARGE SCALE GENOMIC DNA]</scope>
</reference>
<organism evidence="1 2">
    <name type="scientific">Candidatus Uhrbacteria bacterium RIFOXYB2_FULL_57_15</name>
    <dbReference type="NCBI Taxonomy" id="1802422"/>
    <lineage>
        <taxon>Bacteria</taxon>
        <taxon>Candidatus Uhriibacteriota</taxon>
    </lineage>
</organism>
<name>A0A1F7W523_9BACT</name>
<comment type="caution">
    <text evidence="1">The sequence shown here is derived from an EMBL/GenBank/DDBJ whole genome shotgun (WGS) entry which is preliminary data.</text>
</comment>
<evidence type="ECO:0000313" key="1">
    <source>
        <dbReference type="EMBL" id="OGL97891.1"/>
    </source>
</evidence>
<protein>
    <submittedName>
        <fullName evidence="1">Uncharacterized protein</fullName>
    </submittedName>
</protein>
<dbReference type="AlphaFoldDB" id="A0A1F7W523"/>
<gene>
    <name evidence="1" type="ORF">A2304_03115</name>
</gene>
<evidence type="ECO:0000313" key="2">
    <source>
        <dbReference type="Proteomes" id="UP000176501"/>
    </source>
</evidence>
<sequence>MEHLIQSVNEIGNGYNRLQQLISESDPPGADVASVPLNQPDPTGKVNVSLTVSYARGSEPHAVSISGSQNSDDGIVVKLYVNTSGVTILKEVRAPGRRIDYVLKVQDDGIHLANPAITAWSNQRLRLEQKVLQSDRVKSHLKKNSALAEKIEDNYQFSPRELKEIWDDAHSDKTLLDRVMGAPKFPTELDPGAYPPETILETRLVQPVIDAINAVIQLEIKKAETSRK</sequence>
<proteinExistence type="predicted"/>
<accession>A0A1F7W523</accession>
<dbReference type="EMBL" id="MGFE01000027">
    <property type="protein sequence ID" value="OGL97891.1"/>
    <property type="molecule type" value="Genomic_DNA"/>
</dbReference>
<dbReference type="Proteomes" id="UP000176501">
    <property type="component" value="Unassembled WGS sequence"/>
</dbReference>